<organism evidence="1 2">
    <name type="scientific">Vibrio agarivorans</name>
    <dbReference type="NCBI Taxonomy" id="153622"/>
    <lineage>
        <taxon>Bacteria</taxon>
        <taxon>Pseudomonadati</taxon>
        <taxon>Pseudomonadota</taxon>
        <taxon>Gammaproteobacteria</taxon>
        <taxon>Vibrionales</taxon>
        <taxon>Vibrionaceae</taxon>
        <taxon>Vibrio</taxon>
    </lineage>
</organism>
<reference evidence="1" key="1">
    <citation type="submission" date="2024-05" db="EMBL/GenBank/DDBJ databases">
        <title>Genome Sequences of Four Agar- Degrading Marine Bacteria.</title>
        <authorList>
            <person name="Phillips E.K."/>
            <person name="Shaffer J.C."/>
            <person name="Henson M.W."/>
            <person name="Temperton B."/>
            <person name="Thrash C.J."/>
            <person name="Martin M.O."/>
        </authorList>
    </citation>
    <scope>NUCLEOTIDE SEQUENCE</scope>
    <source>
        <strain evidence="1">EKP203</strain>
    </source>
</reference>
<proteinExistence type="predicted"/>
<sequence>MPAHKAACWIALGICTLSMTARACDLFDSPTYSSNGSVDSVVVNSSGFCYSVQESLNFVSDTFANLMVSESTNQFDLDTEYWDQWLIKSQSDPFLTQRLANNYFGLGVWMPSELEDDVDQMSYDEWLLSHGLQFSFGVGDKKAGEPRLRFDYRWHEKHQGDFFMQFEIPIK</sequence>
<protein>
    <submittedName>
        <fullName evidence="1">Uncharacterized protein</fullName>
    </submittedName>
</protein>
<dbReference type="EMBL" id="JAUEOZ010000002">
    <property type="protein sequence ID" value="MDN2482563.1"/>
    <property type="molecule type" value="Genomic_DNA"/>
</dbReference>
<keyword evidence="2" id="KW-1185">Reference proteome</keyword>
<dbReference type="Proteomes" id="UP001169719">
    <property type="component" value="Unassembled WGS sequence"/>
</dbReference>
<comment type="caution">
    <text evidence="1">The sequence shown here is derived from an EMBL/GenBank/DDBJ whole genome shotgun (WGS) entry which is preliminary data.</text>
</comment>
<name>A0ABT7Y3D5_9VIBR</name>
<dbReference type="RefSeq" id="WP_289962634.1">
    <property type="nucleotide sequence ID" value="NZ_JAUEOZ010000002.1"/>
</dbReference>
<evidence type="ECO:0000313" key="2">
    <source>
        <dbReference type="Proteomes" id="UP001169719"/>
    </source>
</evidence>
<evidence type="ECO:0000313" key="1">
    <source>
        <dbReference type="EMBL" id="MDN2482563.1"/>
    </source>
</evidence>
<gene>
    <name evidence="1" type="ORF">QWJ08_14580</name>
</gene>
<accession>A0ABT7Y3D5</accession>